<dbReference type="InterPro" id="IPR050471">
    <property type="entry name" value="AB_hydrolase"/>
</dbReference>
<dbReference type="EMBL" id="BAAAQK010000025">
    <property type="protein sequence ID" value="GAA1870902.1"/>
    <property type="molecule type" value="Genomic_DNA"/>
</dbReference>
<dbReference type="InterPro" id="IPR000073">
    <property type="entry name" value="AB_hydrolase_1"/>
</dbReference>
<sequence>MPTLDVPGARLFYEVRGSGPVLVVVGSPMSARYFAPLAEALAAHHTVITTDPRGIAASPIDDPTLDVPVDQRADDLVRILDAVGAASADVFGSSGGAITGLSLVAHHGDRVRALVAHEPPVMTLLPDADEQLAAAREIVATFHSDGAEAAFGRFMVQAGFVGEDSGAPTEPMPGPPPTEQDMLDGARFLEHDLLVTTGYRPDLEALRAAPSRILLGLGEGSAHLVTQRTTTVLAEALGLEPTMFPGDHGGFLDDPAGFADALAKQLS</sequence>
<keyword evidence="3" id="KW-1185">Reference proteome</keyword>
<accession>A0ABN2NKM2</accession>
<dbReference type="SUPFAM" id="SSF53474">
    <property type="entry name" value="alpha/beta-Hydrolases"/>
    <property type="match status" value="1"/>
</dbReference>
<dbReference type="Proteomes" id="UP001500449">
    <property type="component" value="Unassembled WGS sequence"/>
</dbReference>
<evidence type="ECO:0000313" key="3">
    <source>
        <dbReference type="Proteomes" id="UP001500449"/>
    </source>
</evidence>
<evidence type="ECO:0000259" key="1">
    <source>
        <dbReference type="Pfam" id="PF00561"/>
    </source>
</evidence>
<dbReference type="GO" id="GO:0016787">
    <property type="term" value="F:hydrolase activity"/>
    <property type="evidence" value="ECO:0007669"/>
    <property type="project" value="UniProtKB-KW"/>
</dbReference>
<proteinExistence type="predicted"/>
<dbReference type="PANTHER" id="PTHR43433">
    <property type="entry name" value="HYDROLASE, ALPHA/BETA FOLD FAMILY PROTEIN"/>
    <property type="match status" value="1"/>
</dbReference>
<protein>
    <submittedName>
        <fullName evidence="2">Alpha/beta hydrolase</fullName>
    </submittedName>
</protein>
<name>A0ABN2NKM2_9PSEU</name>
<dbReference type="InterPro" id="IPR029058">
    <property type="entry name" value="AB_hydrolase_fold"/>
</dbReference>
<reference evidence="2 3" key="1">
    <citation type="journal article" date="2019" name="Int. J. Syst. Evol. Microbiol.">
        <title>The Global Catalogue of Microorganisms (GCM) 10K type strain sequencing project: providing services to taxonomists for standard genome sequencing and annotation.</title>
        <authorList>
            <consortium name="The Broad Institute Genomics Platform"/>
            <consortium name="The Broad Institute Genome Sequencing Center for Infectious Disease"/>
            <person name="Wu L."/>
            <person name="Ma J."/>
        </authorList>
    </citation>
    <scope>NUCLEOTIDE SEQUENCE [LARGE SCALE GENOMIC DNA]</scope>
    <source>
        <strain evidence="2 3">JCM 16009</strain>
    </source>
</reference>
<dbReference type="RefSeq" id="WP_344424510.1">
    <property type="nucleotide sequence ID" value="NZ_BAAAQK010000025.1"/>
</dbReference>
<evidence type="ECO:0000313" key="2">
    <source>
        <dbReference type="EMBL" id="GAA1870902.1"/>
    </source>
</evidence>
<dbReference type="Pfam" id="PF00561">
    <property type="entry name" value="Abhydrolase_1"/>
    <property type="match status" value="1"/>
</dbReference>
<keyword evidence="2" id="KW-0378">Hydrolase</keyword>
<organism evidence="2 3">
    <name type="scientific">Pseudonocardia ailaonensis</name>
    <dbReference type="NCBI Taxonomy" id="367279"/>
    <lineage>
        <taxon>Bacteria</taxon>
        <taxon>Bacillati</taxon>
        <taxon>Actinomycetota</taxon>
        <taxon>Actinomycetes</taxon>
        <taxon>Pseudonocardiales</taxon>
        <taxon>Pseudonocardiaceae</taxon>
        <taxon>Pseudonocardia</taxon>
    </lineage>
</organism>
<dbReference type="Gene3D" id="3.40.50.1820">
    <property type="entry name" value="alpha/beta hydrolase"/>
    <property type="match status" value="1"/>
</dbReference>
<comment type="caution">
    <text evidence="2">The sequence shown here is derived from an EMBL/GenBank/DDBJ whole genome shotgun (WGS) entry which is preliminary data.</text>
</comment>
<gene>
    <name evidence="2" type="ORF">GCM10009836_59480</name>
</gene>
<feature type="domain" description="AB hydrolase-1" evidence="1">
    <location>
        <begin position="20"/>
        <end position="134"/>
    </location>
</feature>
<dbReference type="PANTHER" id="PTHR43433:SF5">
    <property type="entry name" value="AB HYDROLASE-1 DOMAIN-CONTAINING PROTEIN"/>
    <property type="match status" value="1"/>
</dbReference>